<accession>A0ABS7K0L7</accession>
<sequence>MGYMENELIDLEKGTIYTTRDLAEIMNNNTNALVLSEDTSSFQEGDMTSRYLVTKKLESFIHRNDGGSYTIPNSKQLIYIVKKCN</sequence>
<name>A0ABS7K0L7_9BACI</name>
<evidence type="ECO:0000313" key="1">
    <source>
        <dbReference type="EMBL" id="MBY0095796.1"/>
    </source>
</evidence>
<reference evidence="1 2" key="1">
    <citation type="submission" date="2020-07" db="EMBL/GenBank/DDBJ databases">
        <title>Fungal Genomes of the International Space Station.</title>
        <authorList>
            <person name="Seuylemezian A."/>
            <person name="Singh N.K."/>
            <person name="Wood J."/>
            <person name="Venkateswaran K."/>
        </authorList>
    </citation>
    <scope>NUCLEOTIDE SEQUENCE [LARGE SCALE GENOMIC DNA]</scope>
    <source>
        <strain evidence="1 2">PL-B2</strain>
    </source>
</reference>
<dbReference type="Proteomes" id="UP000769780">
    <property type="component" value="Unassembled WGS sequence"/>
</dbReference>
<proteinExistence type="predicted"/>
<protein>
    <submittedName>
        <fullName evidence="1">Uncharacterized protein</fullName>
    </submittedName>
</protein>
<comment type="caution">
    <text evidence="1">The sequence shown here is derived from an EMBL/GenBank/DDBJ whole genome shotgun (WGS) entry which is preliminary data.</text>
</comment>
<keyword evidence="2" id="KW-1185">Reference proteome</keyword>
<dbReference type="RefSeq" id="WP_221871093.1">
    <property type="nucleotide sequence ID" value="NZ_JACWFH010000006.1"/>
</dbReference>
<dbReference type="EMBL" id="JACWFH010000006">
    <property type="protein sequence ID" value="MBY0095796.1"/>
    <property type="molecule type" value="Genomic_DNA"/>
</dbReference>
<organism evidence="1 2">
    <name type="scientific">Mesobacillus maritimus</name>
    <dbReference type="NCBI Taxonomy" id="1643336"/>
    <lineage>
        <taxon>Bacteria</taxon>
        <taxon>Bacillati</taxon>
        <taxon>Bacillota</taxon>
        <taxon>Bacilli</taxon>
        <taxon>Bacillales</taxon>
        <taxon>Bacillaceae</taxon>
        <taxon>Mesobacillus</taxon>
    </lineage>
</organism>
<evidence type="ECO:0000313" key="2">
    <source>
        <dbReference type="Proteomes" id="UP000769780"/>
    </source>
</evidence>
<gene>
    <name evidence="1" type="ORF">H0185_03040</name>
</gene>